<evidence type="ECO:0000313" key="3">
    <source>
        <dbReference type="EMBL" id="ORY11547.1"/>
    </source>
</evidence>
<feature type="region of interest" description="Disordered" evidence="1">
    <location>
        <begin position="156"/>
        <end position="177"/>
    </location>
</feature>
<dbReference type="Proteomes" id="UP000193144">
    <property type="component" value="Unassembled WGS sequence"/>
</dbReference>
<keyword evidence="2" id="KW-0732">Signal</keyword>
<feature type="compositionally biased region" description="Polar residues" evidence="1">
    <location>
        <begin position="165"/>
        <end position="177"/>
    </location>
</feature>
<comment type="caution">
    <text evidence="3">The sequence shown here is derived from an EMBL/GenBank/DDBJ whole genome shotgun (WGS) entry which is preliminary data.</text>
</comment>
<dbReference type="AlphaFoldDB" id="A0A1Y1ZNG0"/>
<evidence type="ECO:0008006" key="5">
    <source>
        <dbReference type="Google" id="ProtNLM"/>
    </source>
</evidence>
<sequence length="303" mass="30974">MYSSTGLVAFFFTGAHALIAPGYTGHPASGFTTIPLPTEHPSYSYGSGVHGIPTGILDNCPPGVSVSCSDLAAPTGTQKWYSGAKRRPDCYKAIEGYHMNSKPIGSRHLACFTNGGDEGDGASQTWSLSGSWSLPPGNPESVSVPPMTPYETVTITPDGGEGYQTGASETETPATQMPETGASVAEAPSFTYNPGPSTFPIKPFSEIPPGAQPTMVDSVVLTAVLGQPTSVAPGVFPSSAMYGTGTAIGTGTGVYATPTESALMSALESATESATSPIVPSFGTYPSIATPIPSPGDSNNYRS</sequence>
<feature type="signal peptide" evidence="2">
    <location>
        <begin position="1"/>
        <end position="17"/>
    </location>
</feature>
<feature type="chain" id="PRO_5013231575" description="Ricin B lectin domain-containing protein" evidence="2">
    <location>
        <begin position="18"/>
        <end position="303"/>
    </location>
</feature>
<dbReference type="EMBL" id="MCFA01000060">
    <property type="protein sequence ID" value="ORY11547.1"/>
    <property type="molecule type" value="Genomic_DNA"/>
</dbReference>
<evidence type="ECO:0000256" key="1">
    <source>
        <dbReference type="SAM" id="MobiDB-lite"/>
    </source>
</evidence>
<accession>A0A1Y1ZNG0</accession>
<proteinExistence type="predicted"/>
<evidence type="ECO:0000256" key="2">
    <source>
        <dbReference type="SAM" id="SignalP"/>
    </source>
</evidence>
<gene>
    <name evidence="3" type="ORF">BCR34DRAFT_601327</name>
</gene>
<reference evidence="3 4" key="1">
    <citation type="submission" date="2016-07" db="EMBL/GenBank/DDBJ databases">
        <title>Pervasive Adenine N6-methylation of Active Genes in Fungi.</title>
        <authorList>
            <consortium name="DOE Joint Genome Institute"/>
            <person name="Mondo S.J."/>
            <person name="Dannebaum R.O."/>
            <person name="Kuo R.C."/>
            <person name="Labutti K."/>
            <person name="Haridas S."/>
            <person name="Kuo A."/>
            <person name="Salamov A."/>
            <person name="Ahrendt S.R."/>
            <person name="Lipzen A."/>
            <person name="Sullivan W."/>
            <person name="Andreopoulos W.B."/>
            <person name="Clum A."/>
            <person name="Lindquist E."/>
            <person name="Daum C."/>
            <person name="Ramamoorthy G.K."/>
            <person name="Gryganskyi A."/>
            <person name="Culley D."/>
            <person name="Magnuson J.K."/>
            <person name="James T.Y."/>
            <person name="O'Malley M.A."/>
            <person name="Stajich J.E."/>
            <person name="Spatafora J.W."/>
            <person name="Visel A."/>
            <person name="Grigoriev I.V."/>
        </authorList>
    </citation>
    <scope>NUCLEOTIDE SEQUENCE [LARGE SCALE GENOMIC DNA]</scope>
    <source>
        <strain evidence="3 4">CBS 115471</strain>
    </source>
</reference>
<name>A0A1Y1ZNG0_9PLEO</name>
<evidence type="ECO:0000313" key="4">
    <source>
        <dbReference type="Proteomes" id="UP000193144"/>
    </source>
</evidence>
<keyword evidence="4" id="KW-1185">Reference proteome</keyword>
<protein>
    <recommendedName>
        <fullName evidence="5">Ricin B lectin domain-containing protein</fullName>
    </recommendedName>
</protein>
<organism evidence="3 4">
    <name type="scientific">Clohesyomyces aquaticus</name>
    <dbReference type="NCBI Taxonomy" id="1231657"/>
    <lineage>
        <taxon>Eukaryota</taxon>
        <taxon>Fungi</taxon>
        <taxon>Dikarya</taxon>
        <taxon>Ascomycota</taxon>
        <taxon>Pezizomycotina</taxon>
        <taxon>Dothideomycetes</taxon>
        <taxon>Pleosporomycetidae</taxon>
        <taxon>Pleosporales</taxon>
        <taxon>Lindgomycetaceae</taxon>
        <taxon>Clohesyomyces</taxon>
    </lineage>
</organism>